<feature type="chain" id="PRO_5042271003" evidence="4">
    <location>
        <begin position="20"/>
        <end position="296"/>
    </location>
</feature>
<dbReference type="InterPro" id="IPR036737">
    <property type="entry name" value="OmpA-like_sf"/>
</dbReference>
<evidence type="ECO:0000256" key="1">
    <source>
        <dbReference type="ARBA" id="ARBA00004442"/>
    </source>
</evidence>
<dbReference type="PANTHER" id="PTHR30329:SF17">
    <property type="entry name" value="LIPOPROTEIN YFIB-RELATED"/>
    <property type="match status" value="1"/>
</dbReference>
<dbReference type="PROSITE" id="PS51123">
    <property type="entry name" value="OMPA_2"/>
    <property type="match status" value="1"/>
</dbReference>
<evidence type="ECO:0000313" key="6">
    <source>
        <dbReference type="EMBL" id="WBE24690.1"/>
    </source>
</evidence>
<protein>
    <submittedName>
        <fullName evidence="6">OmpA family protein</fullName>
    </submittedName>
</protein>
<dbReference type="PRINTS" id="PR01023">
    <property type="entry name" value="NAFLGMOTY"/>
</dbReference>
<dbReference type="EMBL" id="CP114976">
    <property type="protein sequence ID" value="WBE24690.1"/>
    <property type="molecule type" value="Genomic_DNA"/>
</dbReference>
<keyword evidence="2 3" id="KW-0472">Membrane</keyword>
<dbReference type="Proteomes" id="UP001212189">
    <property type="component" value="Chromosome"/>
</dbReference>
<dbReference type="PRINTS" id="PR01021">
    <property type="entry name" value="OMPADOMAIN"/>
</dbReference>
<evidence type="ECO:0000313" key="7">
    <source>
        <dbReference type="Proteomes" id="UP001212189"/>
    </source>
</evidence>
<dbReference type="InterPro" id="IPR041544">
    <property type="entry name" value="MotY_N"/>
</dbReference>
<dbReference type="InterPro" id="IPR050330">
    <property type="entry name" value="Bact_OuterMem_StrucFunc"/>
</dbReference>
<keyword evidence="4" id="KW-0732">Signal</keyword>
<organism evidence="6 7">
    <name type="scientific">Denitrificimonas caeni</name>
    <dbReference type="NCBI Taxonomy" id="521720"/>
    <lineage>
        <taxon>Bacteria</taxon>
        <taxon>Pseudomonadati</taxon>
        <taxon>Pseudomonadota</taxon>
        <taxon>Gammaproteobacteria</taxon>
        <taxon>Pseudomonadales</taxon>
        <taxon>Pseudomonadaceae</taxon>
        <taxon>Denitrificimonas</taxon>
    </lineage>
</organism>
<dbReference type="Pfam" id="PF18393">
    <property type="entry name" value="MotY_N"/>
    <property type="match status" value="1"/>
</dbReference>
<dbReference type="InterPro" id="IPR006665">
    <property type="entry name" value="OmpA-like"/>
</dbReference>
<keyword evidence="7" id="KW-1185">Reference proteome</keyword>
<evidence type="ECO:0000256" key="2">
    <source>
        <dbReference type="ARBA" id="ARBA00023136"/>
    </source>
</evidence>
<comment type="subcellular location">
    <subcellularLocation>
        <location evidence="1">Cell outer membrane</location>
    </subcellularLocation>
</comment>
<dbReference type="CDD" id="cd07185">
    <property type="entry name" value="OmpA_C-like"/>
    <property type="match status" value="1"/>
</dbReference>
<dbReference type="InterPro" id="IPR006664">
    <property type="entry name" value="OMP_bac"/>
</dbReference>
<gene>
    <name evidence="6" type="ORF">O6P33_09980</name>
</gene>
<dbReference type="RefSeq" id="WP_269817633.1">
    <property type="nucleotide sequence ID" value="NZ_CP114976.1"/>
</dbReference>
<dbReference type="KEGG" id="dce:O6P33_09980"/>
<sequence>MRLSIFSFLASVLATPALALTFQTPLEHVEWTVEGDRFECRLAQPVKGFGQGEFVRRAGEDPIFKLQAQEAWLSRGSATLMAAAAPWRVNQTDIHLGIVLVAQTGNSMQASQQQAGRLLSALLEGRGPLIRHRTGQGDALEVRILPVHFSDAYQRYLTCTAGLLPYNFEQLKQTRIAFKDTNMVLSESAQGRLQAIVDYLKEDPTVNQIELDGHSDSWGNRLSNREISRRRALTVKEFFVAQGVPEEQIVVRFHGERYPLKPNTSAANRALNRRVNVVLSRVPESTLSAKNDTSTD</sequence>
<reference evidence="6 7" key="1">
    <citation type="submission" date="2022-12" db="EMBL/GenBank/DDBJ databases">
        <title>Coexistence and Characterization of a Novel Tigecycline Resistance gene tet(X) variant and blaNDM-1 in a Pseudomonas caeni Isolate of Chicken Origin.</title>
        <authorList>
            <person name="Lu X."/>
            <person name="Zhang L."/>
            <person name="Li R."/>
            <person name="Wang Z."/>
        </authorList>
    </citation>
    <scope>NUCLEOTIDE SEQUENCE [LARGE SCALE GENOMIC DNA]</scope>
    <source>
        <strain evidence="6 7">CE14</strain>
    </source>
</reference>
<accession>A0AAE9VMA1</accession>
<dbReference type="GO" id="GO:0009279">
    <property type="term" value="C:cell outer membrane"/>
    <property type="evidence" value="ECO:0007669"/>
    <property type="project" value="UniProtKB-SubCell"/>
</dbReference>
<feature type="signal peptide" evidence="4">
    <location>
        <begin position="1"/>
        <end position="19"/>
    </location>
</feature>
<proteinExistence type="predicted"/>
<dbReference type="Pfam" id="PF00691">
    <property type="entry name" value="OmpA"/>
    <property type="match status" value="1"/>
</dbReference>
<evidence type="ECO:0000256" key="3">
    <source>
        <dbReference type="PROSITE-ProRule" id="PRU00473"/>
    </source>
</evidence>
<dbReference type="Gene3D" id="3.30.1330.60">
    <property type="entry name" value="OmpA-like domain"/>
    <property type="match status" value="1"/>
</dbReference>
<dbReference type="PANTHER" id="PTHR30329">
    <property type="entry name" value="STATOR ELEMENT OF FLAGELLAR MOTOR COMPLEX"/>
    <property type="match status" value="1"/>
</dbReference>
<dbReference type="Gene3D" id="2.60.40.2540">
    <property type="match status" value="1"/>
</dbReference>
<dbReference type="SUPFAM" id="SSF103088">
    <property type="entry name" value="OmpA-like"/>
    <property type="match status" value="1"/>
</dbReference>
<dbReference type="AlphaFoldDB" id="A0AAE9VMA1"/>
<evidence type="ECO:0000259" key="5">
    <source>
        <dbReference type="PROSITE" id="PS51123"/>
    </source>
</evidence>
<evidence type="ECO:0000256" key="4">
    <source>
        <dbReference type="SAM" id="SignalP"/>
    </source>
</evidence>
<feature type="domain" description="OmpA-like" evidence="5">
    <location>
        <begin position="166"/>
        <end position="283"/>
    </location>
</feature>
<name>A0AAE9VMA1_9GAMM</name>